<evidence type="ECO:0000313" key="6">
    <source>
        <dbReference type="Proteomes" id="UP000829685"/>
    </source>
</evidence>
<dbReference type="InterPro" id="IPR050346">
    <property type="entry name" value="FMO-like"/>
</dbReference>
<evidence type="ECO:0000313" key="5">
    <source>
        <dbReference type="EMBL" id="KAI1879710.1"/>
    </source>
</evidence>
<feature type="transmembrane region" description="Helical" evidence="4">
    <location>
        <begin position="581"/>
        <end position="602"/>
    </location>
</feature>
<reference evidence="5" key="1">
    <citation type="submission" date="2021-03" db="EMBL/GenBank/DDBJ databases">
        <title>Revisited historic fungal species revealed as producer of novel bioactive compounds through whole genome sequencing and comparative genomics.</title>
        <authorList>
            <person name="Vignolle G.A."/>
            <person name="Hochenegger N."/>
            <person name="Mach R.L."/>
            <person name="Mach-Aigner A.R."/>
            <person name="Javad Rahimi M."/>
            <person name="Salim K.A."/>
            <person name="Chan C.M."/>
            <person name="Lim L.B.L."/>
            <person name="Cai F."/>
            <person name="Druzhinina I.S."/>
            <person name="U'Ren J.M."/>
            <person name="Derntl C."/>
        </authorList>
    </citation>
    <scope>NUCLEOTIDE SEQUENCE</scope>
    <source>
        <strain evidence="5">TUCIM 5799</strain>
    </source>
</reference>
<dbReference type="EMBL" id="JAFIMR010000004">
    <property type="protein sequence ID" value="KAI1879710.1"/>
    <property type="molecule type" value="Genomic_DNA"/>
</dbReference>
<dbReference type="PANTHER" id="PTHR23023">
    <property type="entry name" value="DIMETHYLANILINE MONOOXYGENASE"/>
    <property type="match status" value="1"/>
</dbReference>
<evidence type="ECO:0000256" key="3">
    <source>
        <dbReference type="ARBA" id="ARBA00023002"/>
    </source>
</evidence>
<keyword evidence="2" id="KW-0274">FAD</keyword>
<dbReference type="Proteomes" id="UP000829685">
    <property type="component" value="Unassembled WGS sequence"/>
</dbReference>
<keyword evidence="3" id="KW-0560">Oxidoreductase</keyword>
<dbReference type="AlphaFoldDB" id="A0A9P9WUV5"/>
<name>A0A9P9WUV5_9PEZI</name>
<keyword evidence="1" id="KW-0285">Flavoprotein</keyword>
<keyword evidence="4" id="KW-0812">Transmembrane</keyword>
<proteinExistence type="predicted"/>
<keyword evidence="4" id="KW-0472">Membrane</keyword>
<comment type="caution">
    <text evidence="5">The sequence shown here is derived from an EMBL/GenBank/DDBJ whole genome shotgun (WGS) entry which is preliminary data.</text>
</comment>
<dbReference type="GO" id="GO:0016491">
    <property type="term" value="F:oxidoreductase activity"/>
    <property type="evidence" value="ECO:0007669"/>
    <property type="project" value="UniProtKB-KW"/>
</dbReference>
<evidence type="ECO:0000256" key="1">
    <source>
        <dbReference type="ARBA" id="ARBA00022630"/>
    </source>
</evidence>
<gene>
    <name evidence="5" type="ORF">JX265_002664</name>
</gene>
<dbReference type="Gene3D" id="3.50.50.60">
    <property type="entry name" value="FAD/NAD(P)-binding domain"/>
    <property type="match status" value="1"/>
</dbReference>
<organism evidence="5 6">
    <name type="scientific">Neoarthrinium moseri</name>
    <dbReference type="NCBI Taxonomy" id="1658444"/>
    <lineage>
        <taxon>Eukaryota</taxon>
        <taxon>Fungi</taxon>
        <taxon>Dikarya</taxon>
        <taxon>Ascomycota</taxon>
        <taxon>Pezizomycotina</taxon>
        <taxon>Sordariomycetes</taxon>
        <taxon>Xylariomycetidae</taxon>
        <taxon>Amphisphaeriales</taxon>
        <taxon>Apiosporaceae</taxon>
        <taxon>Neoarthrinium</taxon>
    </lineage>
</organism>
<dbReference type="InterPro" id="IPR036188">
    <property type="entry name" value="FAD/NAD-bd_sf"/>
</dbReference>
<protein>
    <submittedName>
        <fullName evidence="5">Uncharacterized protein</fullName>
    </submittedName>
</protein>
<keyword evidence="4" id="KW-1133">Transmembrane helix</keyword>
<dbReference type="SUPFAM" id="SSF51905">
    <property type="entry name" value="FAD/NAD(P)-binding domain"/>
    <property type="match status" value="2"/>
</dbReference>
<keyword evidence="6" id="KW-1185">Reference proteome</keyword>
<sequence length="604" mass="67602">MEAEQVDCVVVGTGWTGLISAKTYLDFEPQANLILIDNGESIGGSWRIERIYPSLYAQVKYGQFEYSFFPMRREGISDDGYIPGDTINKYLVEFAEKYDLSRRSRLSTTIRQITRLPGRGWRLDFGDEKAPVQCAKLIYSSGPTSHAVIPSWPMSDFDIPIIHSTETGTHLDALDKIQRATVVGGAKSAFDTVFLLLNAGKKVDWIIRKDGAGAAALMPPSIFGLVNTIDVMSTRIFASFGASIMATKGLSYKFIHRTTLGLACHKVFWRITNWIADRHAGYSRSSNAAKLRPLPHGEGIFWANGGLGCASVPNFWKVFHAGDVTVHRTEPESFVDNTVKLRNGSQLKTDYVILCTGFDKNYDPFDDDLEVQCGLKLDSTEKGKWARLETRAAKTVDVLLPVLRESGVPLRDLETMKTETINGEKKQLSFGPSRHYRRMVAPKLAAEGDRSIFFPGLMHNVYTPLVGEVQALWGVAFMLGLHDVPSLPEMEEEAAVWNAWTAKRYLTQGRKHSYGIYDFISYIDLLLSDLGIQTRRKTNPFADKFLPYYPKHYRGIIDEFRQVQSRKREGKSEAVDSGVGAVKIVLVGLLVAFFATILFGLYGR</sequence>
<evidence type="ECO:0000256" key="4">
    <source>
        <dbReference type="SAM" id="Phobius"/>
    </source>
</evidence>
<evidence type="ECO:0000256" key="2">
    <source>
        <dbReference type="ARBA" id="ARBA00022827"/>
    </source>
</evidence>
<accession>A0A9P9WUV5</accession>